<accession>A0A7D9E2I0</accession>
<proteinExistence type="predicted"/>
<reference evidence="1" key="1">
    <citation type="submission" date="2020-04" db="EMBL/GenBank/DDBJ databases">
        <authorList>
            <person name="Alioto T."/>
            <person name="Alioto T."/>
            <person name="Gomez Garrido J."/>
        </authorList>
    </citation>
    <scope>NUCLEOTIDE SEQUENCE</scope>
    <source>
        <strain evidence="1">A484AB</strain>
    </source>
</reference>
<dbReference type="Proteomes" id="UP001152795">
    <property type="component" value="Unassembled WGS sequence"/>
</dbReference>
<evidence type="ECO:0000313" key="2">
    <source>
        <dbReference type="Proteomes" id="UP001152795"/>
    </source>
</evidence>
<name>A0A7D9E2I0_PARCT</name>
<organism evidence="1 2">
    <name type="scientific">Paramuricea clavata</name>
    <name type="common">Red gorgonian</name>
    <name type="synonym">Violescent sea-whip</name>
    <dbReference type="NCBI Taxonomy" id="317549"/>
    <lineage>
        <taxon>Eukaryota</taxon>
        <taxon>Metazoa</taxon>
        <taxon>Cnidaria</taxon>
        <taxon>Anthozoa</taxon>
        <taxon>Octocorallia</taxon>
        <taxon>Malacalcyonacea</taxon>
        <taxon>Plexauridae</taxon>
        <taxon>Paramuricea</taxon>
    </lineage>
</organism>
<evidence type="ECO:0000313" key="1">
    <source>
        <dbReference type="EMBL" id="CAB3999520.1"/>
    </source>
</evidence>
<dbReference type="EMBL" id="CACRXK020003608">
    <property type="protein sequence ID" value="CAB3999520.1"/>
    <property type="molecule type" value="Genomic_DNA"/>
</dbReference>
<gene>
    <name evidence="1" type="ORF">PACLA_8A027346</name>
</gene>
<dbReference type="AlphaFoldDB" id="A0A7D9E2I0"/>
<sequence length="169" mass="19518">MAPNRVSQRIRANHVDQVACYPHVTRNDITTAMDRCPRQCYDCQHLVQFVQSFVAQMSDHARQNCKIEIVADHFIKIYWSDSGYQENHLVFKMANGQPRLTTMNESWRVWAERRAGELWSFATNAATYVIQRVSQVFAPNGYPNDASHQSSSPNINCTFIFLLKTLIYA</sequence>
<comment type="caution">
    <text evidence="1">The sequence shown here is derived from an EMBL/GenBank/DDBJ whole genome shotgun (WGS) entry which is preliminary data.</text>
</comment>
<protein>
    <submittedName>
        <fullName evidence="1">Uncharacterized protein</fullName>
    </submittedName>
</protein>
<keyword evidence="2" id="KW-1185">Reference proteome</keyword>